<dbReference type="InterPro" id="IPR013078">
    <property type="entry name" value="His_Pase_superF_clade-1"/>
</dbReference>
<keyword evidence="4" id="KW-1185">Reference proteome</keyword>
<feature type="active site" description="Proton donor/acceptor" evidence="1">
    <location>
        <position position="95"/>
    </location>
</feature>
<dbReference type="GO" id="GO:0004619">
    <property type="term" value="F:phosphoglycerate mutase activity"/>
    <property type="evidence" value="ECO:0007669"/>
    <property type="project" value="UniProtKB-EC"/>
</dbReference>
<keyword evidence="3" id="KW-0413">Isomerase</keyword>
<dbReference type="Pfam" id="PF00300">
    <property type="entry name" value="His_Phos_1"/>
    <property type="match status" value="1"/>
</dbReference>
<dbReference type="EC" id="5.4.2.12" evidence="3"/>
<dbReference type="Gene3D" id="3.40.50.1240">
    <property type="entry name" value="Phosphoglycerate mutase-like"/>
    <property type="match status" value="1"/>
</dbReference>
<name>A0A7W5DXQ9_9BACT</name>
<dbReference type="SMART" id="SM00855">
    <property type="entry name" value="PGAM"/>
    <property type="match status" value="1"/>
</dbReference>
<dbReference type="Proteomes" id="UP000536179">
    <property type="component" value="Unassembled WGS sequence"/>
</dbReference>
<comment type="caution">
    <text evidence="3">The sequence shown here is derived from an EMBL/GenBank/DDBJ whole genome shotgun (WGS) entry which is preliminary data.</text>
</comment>
<dbReference type="InterPro" id="IPR001345">
    <property type="entry name" value="PG/BPGM_mutase_AS"/>
</dbReference>
<gene>
    <name evidence="3" type="ORF">FHS27_001972</name>
</gene>
<accession>A0A7W5DXQ9</accession>
<dbReference type="PANTHER" id="PTHR47821">
    <property type="entry name" value="PHOSPHOGLYCERATE MUTASE FAMILY PROTEIN"/>
    <property type="match status" value="1"/>
</dbReference>
<reference evidence="3 4" key="1">
    <citation type="submission" date="2020-08" db="EMBL/GenBank/DDBJ databases">
        <title>Genomic Encyclopedia of Type Strains, Phase III (KMG-III): the genomes of soil and plant-associated and newly described type strains.</title>
        <authorList>
            <person name="Whitman W."/>
        </authorList>
    </citation>
    <scope>NUCLEOTIDE SEQUENCE [LARGE SCALE GENOMIC DNA]</scope>
    <source>
        <strain evidence="3 4">CECT 8075</strain>
    </source>
</reference>
<dbReference type="RefSeq" id="WP_184304415.1">
    <property type="nucleotide sequence ID" value="NZ_JACHXU010000005.1"/>
</dbReference>
<dbReference type="EMBL" id="JACHXU010000005">
    <property type="protein sequence ID" value="MBB3206164.1"/>
    <property type="molecule type" value="Genomic_DNA"/>
</dbReference>
<dbReference type="AlphaFoldDB" id="A0A7W5DXQ9"/>
<feature type="binding site" evidence="2">
    <location>
        <begin position="14"/>
        <end position="21"/>
    </location>
    <ligand>
        <name>substrate</name>
    </ligand>
</feature>
<evidence type="ECO:0000313" key="4">
    <source>
        <dbReference type="Proteomes" id="UP000536179"/>
    </source>
</evidence>
<feature type="active site" description="Tele-phosphohistidine intermediate" evidence="1">
    <location>
        <position position="15"/>
    </location>
</feature>
<organism evidence="3 4">
    <name type="scientific">Aporhodopirellula rubra</name>
    <dbReference type="NCBI Taxonomy" id="980271"/>
    <lineage>
        <taxon>Bacteria</taxon>
        <taxon>Pseudomonadati</taxon>
        <taxon>Planctomycetota</taxon>
        <taxon>Planctomycetia</taxon>
        <taxon>Pirellulales</taxon>
        <taxon>Pirellulaceae</taxon>
        <taxon>Aporhodopirellula</taxon>
    </lineage>
</organism>
<protein>
    <submittedName>
        <fullName evidence="3">Putative phosphoglycerate mutase</fullName>
        <ecNumber evidence="3">5.4.2.12</ecNumber>
    </submittedName>
</protein>
<dbReference type="PROSITE" id="PS00175">
    <property type="entry name" value="PG_MUTASE"/>
    <property type="match status" value="1"/>
</dbReference>
<dbReference type="PANTHER" id="PTHR47821:SF2">
    <property type="entry name" value="PHOSPHOGLYCERATE MUTASE FAMILY PROTEIN"/>
    <property type="match status" value="1"/>
</dbReference>
<sequence>MNTHTLQNRFYVLRHGQSTANEQSLIASSPAVAINDYGLTAAGREQVRRSIASNRDNLGTITRVVTSDFCRTRQTAEIASDLLNAPIQSARELRERFFGSWDEQSNANYQTVWDADAQDASHQLWGVESVQSVSKRMLGFLREIDLASEGKTYLFVSHGDPLQILITAFAGKDLRHHQQIRSLETAEIRSLA</sequence>
<dbReference type="CDD" id="cd07067">
    <property type="entry name" value="HP_PGM_like"/>
    <property type="match status" value="1"/>
</dbReference>
<dbReference type="SUPFAM" id="SSF53254">
    <property type="entry name" value="Phosphoglycerate mutase-like"/>
    <property type="match status" value="1"/>
</dbReference>
<evidence type="ECO:0000256" key="2">
    <source>
        <dbReference type="PIRSR" id="PIRSR613078-2"/>
    </source>
</evidence>
<dbReference type="InterPro" id="IPR029033">
    <property type="entry name" value="His_PPase_superfam"/>
</dbReference>
<feature type="binding site" evidence="2">
    <location>
        <position position="71"/>
    </location>
    <ligand>
        <name>substrate</name>
    </ligand>
</feature>
<evidence type="ECO:0000256" key="1">
    <source>
        <dbReference type="PIRSR" id="PIRSR613078-1"/>
    </source>
</evidence>
<proteinExistence type="predicted"/>
<evidence type="ECO:0000313" key="3">
    <source>
        <dbReference type="EMBL" id="MBB3206164.1"/>
    </source>
</evidence>